<evidence type="ECO:0000256" key="8">
    <source>
        <dbReference type="ARBA" id="ARBA00022723"/>
    </source>
</evidence>
<dbReference type="SUPFAM" id="SSF63737">
    <property type="entry name" value="Leukotriene A4 hydrolase N-terminal domain"/>
    <property type="match status" value="1"/>
</dbReference>
<evidence type="ECO:0000313" key="17">
    <source>
        <dbReference type="EMBL" id="MFD1890280.1"/>
    </source>
</evidence>
<keyword evidence="18" id="KW-1185">Reference proteome</keyword>
<dbReference type="Gene3D" id="1.10.390.10">
    <property type="entry name" value="Neutral Protease Domain 2"/>
    <property type="match status" value="1"/>
</dbReference>
<dbReference type="EMBL" id="JBHUFZ010000018">
    <property type="protein sequence ID" value="MFD1890280.1"/>
    <property type="molecule type" value="Genomic_DNA"/>
</dbReference>
<evidence type="ECO:0000259" key="14">
    <source>
        <dbReference type="Pfam" id="PF01433"/>
    </source>
</evidence>
<evidence type="ECO:0000256" key="6">
    <source>
        <dbReference type="ARBA" id="ARBA00022438"/>
    </source>
</evidence>
<dbReference type="PROSITE" id="PS00213">
    <property type="entry name" value="LIPOCALIN"/>
    <property type="match status" value="1"/>
</dbReference>
<evidence type="ECO:0000256" key="10">
    <source>
        <dbReference type="ARBA" id="ARBA00022833"/>
    </source>
</evidence>
<reference evidence="18" key="1">
    <citation type="journal article" date="2019" name="Int. J. Syst. Evol. Microbiol.">
        <title>The Global Catalogue of Microorganisms (GCM) 10K type strain sequencing project: providing services to taxonomists for standard genome sequencing and annotation.</title>
        <authorList>
            <consortium name="The Broad Institute Genomics Platform"/>
            <consortium name="The Broad Institute Genome Sequencing Center for Infectious Disease"/>
            <person name="Wu L."/>
            <person name="Ma J."/>
        </authorList>
    </citation>
    <scope>NUCLEOTIDE SEQUENCE [LARGE SCALE GENOMIC DNA]</scope>
    <source>
        <strain evidence="18">CAIM 431</strain>
    </source>
</reference>
<comment type="caution">
    <text evidence="17">The sequence shown here is derived from an EMBL/GenBank/DDBJ whole genome shotgun (WGS) entry which is preliminary data.</text>
</comment>
<feature type="domain" description="Peptidase M1 membrane alanine aminopeptidase" evidence="14">
    <location>
        <begin position="239"/>
        <end position="455"/>
    </location>
</feature>
<evidence type="ECO:0000256" key="4">
    <source>
        <dbReference type="ARBA" id="ARBA00012564"/>
    </source>
</evidence>
<dbReference type="PRINTS" id="PR00756">
    <property type="entry name" value="ALADIPTASE"/>
</dbReference>
<dbReference type="Pfam" id="PF01433">
    <property type="entry name" value="Peptidase_M1"/>
    <property type="match status" value="1"/>
</dbReference>
<evidence type="ECO:0000256" key="7">
    <source>
        <dbReference type="ARBA" id="ARBA00022670"/>
    </source>
</evidence>
<comment type="catalytic activity">
    <reaction evidence="1">
        <text>Release of an N-terminal amino acid, Xaa-|-Yaa- from a peptide, amide or arylamide. Xaa is preferably Ala, but may be most amino acids including Pro (slow action). When a terminal hydrophobic residue is followed by a prolyl residue, the two may be released as an intact Xaa-Pro dipeptide.</text>
        <dbReference type="EC" id="3.4.11.2"/>
    </reaction>
</comment>
<feature type="domain" description="Aminopeptidase N-like N-terminal" evidence="16">
    <location>
        <begin position="108"/>
        <end position="197"/>
    </location>
</feature>
<gene>
    <name evidence="17" type="primary">pepN</name>
    <name evidence="17" type="ORF">ACFSCS_08810</name>
</gene>
<evidence type="ECO:0000256" key="1">
    <source>
        <dbReference type="ARBA" id="ARBA00000098"/>
    </source>
</evidence>
<dbReference type="PANTHER" id="PTHR11533">
    <property type="entry name" value="PROTEASE M1 ZINC METALLOPROTEASE"/>
    <property type="match status" value="1"/>
</dbReference>
<keyword evidence="6 17" id="KW-0031">Aminopeptidase</keyword>
<comment type="cofactor">
    <cofactor evidence="2">
        <name>Zn(2+)</name>
        <dbReference type="ChEBI" id="CHEBI:29105"/>
    </cofactor>
</comment>
<evidence type="ECO:0000256" key="9">
    <source>
        <dbReference type="ARBA" id="ARBA00022801"/>
    </source>
</evidence>
<dbReference type="InterPro" id="IPR027268">
    <property type="entry name" value="Peptidase_M4/M1_CTD_sf"/>
</dbReference>
<keyword evidence="10" id="KW-0862">Zinc</keyword>
<accession>A0ABW4RXA7</accession>
<dbReference type="GO" id="GO:0016285">
    <property type="term" value="F:alanyl aminopeptidase activity"/>
    <property type="evidence" value="ECO:0007669"/>
    <property type="project" value="UniProtKB-EC"/>
</dbReference>
<dbReference type="Proteomes" id="UP001597326">
    <property type="component" value="Unassembled WGS sequence"/>
</dbReference>
<dbReference type="InterPro" id="IPR022272">
    <property type="entry name" value="Lipocalin_CS"/>
</dbReference>
<dbReference type="InterPro" id="IPR012778">
    <property type="entry name" value="Pept_M1_aminopeptidase"/>
</dbReference>
<evidence type="ECO:0000256" key="12">
    <source>
        <dbReference type="ARBA" id="ARBA00029811"/>
    </source>
</evidence>
<feature type="domain" description="ERAP1-like C-terminal" evidence="15">
    <location>
        <begin position="541"/>
        <end position="857"/>
    </location>
</feature>
<evidence type="ECO:0000256" key="11">
    <source>
        <dbReference type="ARBA" id="ARBA00023049"/>
    </source>
</evidence>
<dbReference type="SUPFAM" id="SSF55486">
    <property type="entry name" value="Metalloproteases ('zincins'), catalytic domain"/>
    <property type="match status" value="1"/>
</dbReference>
<dbReference type="RefSeq" id="WP_343873295.1">
    <property type="nucleotide sequence ID" value="NZ_BAAAIX010000015.1"/>
</dbReference>
<dbReference type="InterPro" id="IPR042097">
    <property type="entry name" value="Aminopeptidase_N-like_N_sf"/>
</dbReference>
<keyword evidence="8" id="KW-0479">Metal-binding</keyword>
<dbReference type="InterPro" id="IPR014782">
    <property type="entry name" value="Peptidase_M1_dom"/>
</dbReference>
<keyword evidence="9 17" id="KW-0378">Hydrolase</keyword>
<dbReference type="EC" id="3.4.11.2" evidence="4"/>
<dbReference type="InterPro" id="IPR024571">
    <property type="entry name" value="ERAP1-like_C_dom"/>
</dbReference>
<sequence length="866" mass="95827">MKPANITRATARERSQVITAESYEVTVDLSGLGMDGEPLADAETFLSTSSIVFHSTGGASHVDVIADQVVEAWLDDEHAVDVSGYADGKLPFTTEPGDHRLTVVALCRYSHTGEGLHRFVDPADGRTYLYTQFETADARRMYANVEQPDQKATFQLTVVAPAHWTVVSNQLAVEPEEGANGCGIWEFEPTLRMSSYITALVAGEYHRVEHTIASKAGDIPASVMCRQSMVEHLDDERIMRTTQRGFEVFEEAFGHPYPFGSYDQVFVPEFNAGAMENAGCVTFRDEYLFRSRVSADRYEARDNTILHELAHMWFGDLVTMTWWDDLWLNESFAEWASHFAMHRINAADGGSDPWVGFCNARKTWAYRQDQLPTTHPIAADMVDLEAVEQNFDGITYAKGASTLKQLVAQVGEENFLQGVRAYFAEHAFGNTELADLLGALEQASGRDLSNFAGEWLETTGVNTLRADFDLDEQGRFTRFDVVQSAAPEHPTLRSHRLAIGIFTLQGEGEQRVLSRTDEIEVDISGERTAVPALVGSHRGDLVLLNDRDLTYAKVRLDEASLATLVDHIHQLDDPLARAVCWSAAWDMCRDAEMRSDDYLALVLRGIATETDPNALSALRMQAQTAAVAYTPAERRSETRARLVAGLAGLLKQAEPGTDHQLAFASQLITAVDSEAGAALLKAWLVGEEVPEGLEVDADLRWRIVCTLARMGQIDAAGIDAEAQRDQTIAGAQWAAGARSALRDEQTKAEAWRLATEDESVPNGTHGAICSWFWSYNQAEMLRGYEERYLDVVRRISAAEGLWATRGHSASQNVLVLLFPTPLADEAFLGKVDELLAEPGLSDQVRRVLLEQQDNARRTLRCQAASR</sequence>
<dbReference type="InterPro" id="IPR050344">
    <property type="entry name" value="Peptidase_M1_aminopeptidases"/>
</dbReference>
<keyword evidence="11" id="KW-0482">Metalloprotease</keyword>
<evidence type="ECO:0000256" key="3">
    <source>
        <dbReference type="ARBA" id="ARBA00010136"/>
    </source>
</evidence>
<evidence type="ECO:0000313" key="18">
    <source>
        <dbReference type="Proteomes" id="UP001597326"/>
    </source>
</evidence>
<proteinExistence type="inferred from homology"/>
<evidence type="ECO:0000256" key="2">
    <source>
        <dbReference type="ARBA" id="ARBA00001947"/>
    </source>
</evidence>
<dbReference type="NCBIfam" id="TIGR02412">
    <property type="entry name" value="pepN_strep_liv"/>
    <property type="match status" value="1"/>
</dbReference>
<evidence type="ECO:0000256" key="13">
    <source>
        <dbReference type="ARBA" id="ARBA00031533"/>
    </source>
</evidence>
<dbReference type="InterPro" id="IPR045357">
    <property type="entry name" value="Aminopeptidase_N-like_N"/>
</dbReference>
<protein>
    <recommendedName>
        <fullName evidence="5">Aminopeptidase N</fullName>
        <ecNumber evidence="4">3.4.11.2</ecNumber>
    </recommendedName>
    <alternativeName>
        <fullName evidence="12">Alanine aminopeptidase</fullName>
    </alternativeName>
    <alternativeName>
        <fullName evidence="13">Lysyl aminopeptidase</fullName>
    </alternativeName>
</protein>
<dbReference type="Gene3D" id="2.60.40.1730">
    <property type="entry name" value="tricorn interacting facor f3 domain"/>
    <property type="match status" value="1"/>
</dbReference>
<organism evidence="17 18">
    <name type="scientific">Luteococcus peritonei</name>
    <dbReference type="NCBI Taxonomy" id="88874"/>
    <lineage>
        <taxon>Bacteria</taxon>
        <taxon>Bacillati</taxon>
        <taxon>Actinomycetota</taxon>
        <taxon>Actinomycetes</taxon>
        <taxon>Propionibacteriales</taxon>
        <taxon>Propionibacteriaceae</taxon>
        <taxon>Luteococcus</taxon>
    </lineage>
</organism>
<comment type="similarity">
    <text evidence="3">Belongs to the peptidase M1 family.</text>
</comment>
<name>A0ABW4RXA7_9ACTN</name>
<dbReference type="CDD" id="cd09602">
    <property type="entry name" value="M1_APN"/>
    <property type="match status" value="1"/>
</dbReference>
<dbReference type="Pfam" id="PF17900">
    <property type="entry name" value="Peptidase_M1_N"/>
    <property type="match status" value="1"/>
</dbReference>
<evidence type="ECO:0000256" key="5">
    <source>
        <dbReference type="ARBA" id="ARBA00015611"/>
    </source>
</evidence>
<evidence type="ECO:0000259" key="16">
    <source>
        <dbReference type="Pfam" id="PF17900"/>
    </source>
</evidence>
<dbReference type="PANTHER" id="PTHR11533:SF174">
    <property type="entry name" value="PUROMYCIN-SENSITIVE AMINOPEPTIDASE-RELATED"/>
    <property type="match status" value="1"/>
</dbReference>
<keyword evidence="7" id="KW-0645">Protease</keyword>
<dbReference type="InterPro" id="IPR001930">
    <property type="entry name" value="Peptidase_M1"/>
</dbReference>
<dbReference type="Pfam" id="PF11838">
    <property type="entry name" value="ERAP1_C"/>
    <property type="match status" value="1"/>
</dbReference>
<evidence type="ECO:0000259" key="15">
    <source>
        <dbReference type="Pfam" id="PF11838"/>
    </source>
</evidence>